<dbReference type="EMBL" id="JAGTTL010000015">
    <property type="protein sequence ID" value="KAK6312348.1"/>
    <property type="molecule type" value="Genomic_DNA"/>
</dbReference>
<keyword evidence="2" id="KW-1185">Reference proteome</keyword>
<dbReference type="AlphaFoldDB" id="A0AAN8QVG1"/>
<name>A0AAN8QVG1_9TELE</name>
<evidence type="ECO:0000313" key="1">
    <source>
        <dbReference type="EMBL" id="KAK6312348.1"/>
    </source>
</evidence>
<proteinExistence type="predicted"/>
<protein>
    <submittedName>
        <fullName evidence="1">Uncharacterized protein</fullName>
    </submittedName>
</protein>
<accession>A0AAN8QVG1</accession>
<reference evidence="1 2" key="1">
    <citation type="submission" date="2021-04" db="EMBL/GenBank/DDBJ databases">
        <authorList>
            <person name="De Guttry C."/>
            <person name="Zahm M."/>
            <person name="Klopp C."/>
            <person name="Cabau C."/>
            <person name="Louis A."/>
            <person name="Berthelot C."/>
            <person name="Parey E."/>
            <person name="Roest Crollius H."/>
            <person name="Montfort J."/>
            <person name="Robinson-Rechavi M."/>
            <person name="Bucao C."/>
            <person name="Bouchez O."/>
            <person name="Gislard M."/>
            <person name="Lluch J."/>
            <person name="Milhes M."/>
            <person name="Lampietro C."/>
            <person name="Lopez Roques C."/>
            <person name="Donnadieu C."/>
            <person name="Braasch I."/>
            <person name="Desvignes T."/>
            <person name="Postlethwait J."/>
            <person name="Bobe J."/>
            <person name="Wedekind C."/>
            <person name="Guiguen Y."/>
        </authorList>
    </citation>
    <scope>NUCLEOTIDE SEQUENCE [LARGE SCALE GENOMIC DNA]</scope>
    <source>
        <strain evidence="1">Cs_M1</strain>
        <tissue evidence="1">Blood</tissue>
    </source>
</reference>
<dbReference type="Proteomes" id="UP001356427">
    <property type="component" value="Unassembled WGS sequence"/>
</dbReference>
<organism evidence="1 2">
    <name type="scientific">Coregonus suidteri</name>
    <dbReference type="NCBI Taxonomy" id="861788"/>
    <lineage>
        <taxon>Eukaryota</taxon>
        <taxon>Metazoa</taxon>
        <taxon>Chordata</taxon>
        <taxon>Craniata</taxon>
        <taxon>Vertebrata</taxon>
        <taxon>Euteleostomi</taxon>
        <taxon>Actinopterygii</taxon>
        <taxon>Neopterygii</taxon>
        <taxon>Teleostei</taxon>
        <taxon>Protacanthopterygii</taxon>
        <taxon>Salmoniformes</taxon>
        <taxon>Salmonidae</taxon>
        <taxon>Coregoninae</taxon>
        <taxon>Coregonus</taxon>
    </lineage>
</organism>
<comment type="caution">
    <text evidence="1">The sequence shown here is derived from an EMBL/GenBank/DDBJ whole genome shotgun (WGS) entry which is preliminary data.</text>
</comment>
<sequence length="130" mass="14513">MAKLCYVSNTLKYAIFEIDLPKLGRLIAVGTPQVYENNSFNCRRIHAQGNNVATQALYVAVSVMLFCITHHPSHHTRIVRLLFSGLQAVAPRITGFCIEVTPEKQHRGTTPPIPGKWRHMALDRTMTASG</sequence>
<gene>
    <name evidence="1" type="ORF">J4Q44_G00180120</name>
</gene>
<evidence type="ECO:0000313" key="2">
    <source>
        <dbReference type="Proteomes" id="UP001356427"/>
    </source>
</evidence>